<accession>A0ABD2XS91</accession>
<proteinExistence type="predicted"/>
<protein>
    <submittedName>
        <fullName evidence="1">Uncharacterized protein</fullName>
    </submittedName>
</protein>
<keyword evidence="2" id="KW-1185">Reference proteome</keyword>
<sequence length="114" mass="13120">MPTKYLCENCNLEAEMIAATTVHLKHSAKYDLHGGSSIFCGWPLSGLLCYMLSSPLLMHKLAYTEESFNWKILRGRLDSETYFNFYISFGFGEVANELIVLVKCINYSFLCRNW</sequence>
<comment type="caution">
    <text evidence="1">The sequence shown here is derived from an EMBL/GenBank/DDBJ whole genome shotgun (WGS) entry which is preliminary data.</text>
</comment>
<evidence type="ECO:0000313" key="1">
    <source>
        <dbReference type="EMBL" id="KAL3497408.1"/>
    </source>
</evidence>
<organism evidence="1 2">
    <name type="scientific">Cinchona calisaya</name>
    <dbReference type="NCBI Taxonomy" id="153742"/>
    <lineage>
        <taxon>Eukaryota</taxon>
        <taxon>Viridiplantae</taxon>
        <taxon>Streptophyta</taxon>
        <taxon>Embryophyta</taxon>
        <taxon>Tracheophyta</taxon>
        <taxon>Spermatophyta</taxon>
        <taxon>Magnoliopsida</taxon>
        <taxon>eudicotyledons</taxon>
        <taxon>Gunneridae</taxon>
        <taxon>Pentapetalae</taxon>
        <taxon>asterids</taxon>
        <taxon>lamiids</taxon>
        <taxon>Gentianales</taxon>
        <taxon>Rubiaceae</taxon>
        <taxon>Cinchonoideae</taxon>
        <taxon>Cinchoneae</taxon>
        <taxon>Cinchona</taxon>
    </lineage>
</organism>
<dbReference type="EMBL" id="JBJUIK010000017">
    <property type="protein sequence ID" value="KAL3497408.1"/>
    <property type="molecule type" value="Genomic_DNA"/>
</dbReference>
<reference evidence="1 2" key="1">
    <citation type="submission" date="2024-11" db="EMBL/GenBank/DDBJ databases">
        <title>A near-complete genome assembly of Cinchona calisaya.</title>
        <authorList>
            <person name="Lian D.C."/>
            <person name="Zhao X.W."/>
            <person name="Wei L."/>
        </authorList>
    </citation>
    <scope>NUCLEOTIDE SEQUENCE [LARGE SCALE GENOMIC DNA]</scope>
    <source>
        <tissue evidence="1">Nenye</tissue>
    </source>
</reference>
<dbReference type="AlphaFoldDB" id="A0ABD2XS91"/>
<name>A0ABD2XS91_9GENT</name>
<gene>
    <name evidence="1" type="ORF">ACH5RR_040140</name>
</gene>
<dbReference type="Proteomes" id="UP001630127">
    <property type="component" value="Unassembled WGS sequence"/>
</dbReference>
<evidence type="ECO:0000313" key="2">
    <source>
        <dbReference type="Proteomes" id="UP001630127"/>
    </source>
</evidence>